<evidence type="ECO:0000259" key="7">
    <source>
        <dbReference type="PROSITE" id="PS51900"/>
    </source>
</evidence>
<dbReference type="Pfam" id="PF14659">
    <property type="entry name" value="Phage_int_SAM_3"/>
    <property type="match status" value="1"/>
</dbReference>
<dbReference type="InterPro" id="IPR011010">
    <property type="entry name" value="DNA_brk_join_enz"/>
</dbReference>
<gene>
    <name evidence="8" type="primary">xerC_2</name>
    <name evidence="8" type="ORF">NCTC7582_00103</name>
</gene>
<dbReference type="InterPro" id="IPR044068">
    <property type="entry name" value="CB"/>
</dbReference>
<protein>
    <submittedName>
        <fullName evidence="8">Integrase (Phage-related protein)</fullName>
    </submittedName>
</protein>
<dbReference type="Gene3D" id="1.10.443.10">
    <property type="entry name" value="Intergrase catalytic core"/>
    <property type="match status" value="1"/>
</dbReference>
<dbReference type="InterPro" id="IPR028259">
    <property type="entry name" value="AP2-like_int_N"/>
</dbReference>
<keyword evidence="3 5" id="KW-0238">DNA-binding</keyword>
<proteinExistence type="inferred from homology"/>
<dbReference type="PROSITE" id="PS51898">
    <property type="entry name" value="TYR_RECOMBINASE"/>
    <property type="match status" value="1"/>
</dbReference>
<evidence type="ECO:0000313" key="9">
    <source>
        <dbReference type="Proteomes" id="UP000251431"/>
    </source>
</evidence>
<dbReference type="Pfam" id="PF00589">
    <property type="entry name" value="Phage_integrase"/>
    <property type="match status" value="1"/>
</dbReference>
<feature type="domain" description="Tyr recombinase" evidence="6">
    <location>
        <begin position="163"/>
        <end position="360"/>
    </location>
</feature>
<reference evidence="8 9" key="1">
    <citation type="submission" date="2018-06" db="EMBL/GenBank/DDBJ databases">
        <authorList>
            <consortium name="Pathogen Informatics"/>
            <person name="Doyle S."/>
        </authorList>
    </citation>
    <scope>NUCLEOTIDE SEQUENCE [LARGE SCALE GENOMIC DNA]</scope>
    <source>
        <strain evidence="8 9">NCTC7582</strain>
    </source>
</reference>
<dbReference type="GO" id="GO:0015074">
    <property type="term" value="P:DNA integration"/>
    <property type="evidence" value="ECO:0007669"/>
    <property type="project" value="UniProtKB-KW"/>
</dbReference>
<dbReference type="RefSeq" id="WP_112116277.1">
    <property type="nucleotide sequence ID" value="NZ_UAQE01000001.1"/>
</dbReference>
<dbReference type="GO" id="GO:0003677">
    <property type="term" value="F:DNA binding"/>
    <property type="evidence" value="ECO:0007669"/>
    <property type="project" value="UniProtKB-UniRule"/>
</dbReference>
<dbReference type="GO" id="GO:0006310">
    <property type="term" value="P:DNA recombination"/>
    <property type="evidence" value="ECO:0007669"/>
    <property type="project" value="UniProtKB-KW"/>
</dbReference>
<dbReference type="PROSITE" id="PS51900">
    <property type="entry name" value="CB"/>
    <property type="match status" value="1"/>
</dbReference>
<dbReference type="CDD" id="cd01189">
    <property type="entry name" value="INT_ICEBs1_C_like"/>
    <property type="match status" value="1"/>
</dbReference>
<dbReference type="AlphaFoldDB" id="A0A2X0XCL1"/>
<dbReference type="InterPro" id="IPR010998">
    <property type="entry name" value="Integrase_recombinase_N"/>
</dbReference>
<dbReference type="InterPro" id="IPR004107">
    <property type="entry name" value="Integrase_SAM-like_N"/>
</dbReference>
<dbReference type="Gene3D" id="1.10.150.130">
    <property type="match status" value="1"/>
</dbReference>
<dbReference type="SUPFAM" id="SSF56349">
    <property type="entry name" value="DNA breaking-rejoining enzymes"/>
    <property type="match status" value="1"/>
</dbReference>
<evidence type="ECO:0000256" key="5">
    <source>
        <dbReference type="PROSITE-ProRule" id="PRU01248"/>
    </source>
</evidence>
<dbReference type="InterPro" id="IPR013762">
    <property type="entry name" value="Integrase-like_cat_sf"/>
</dbReference>
<dbReference type="Pfam" id="PF14657">
    <property type="entry name" value="Arm-DNA-bind_4"/>
    <property type="match status" value="1"/>
</dbReference>
<evidence type="ECO:0000256" key="3">
    <source>
        <dbReference type="ARBA" id="ARBA00023125"/>
    </source>
</evidence>
<dbReference type="Proteomes" id="UP000251431">
    <property type="component" value="Unassembled WGS sequence"/>
</dbReference>
<organism evidence="8 9">
    <name type="scientific">Lysinibacillus capsici</name>
    <dbReference type="NCBI Taxonomy" id="2115968"/>
    <lineage>
        <taxon>Bacteria</taxon>
        <taxon>Bacillati</taxon>
        <taxon>Bacillota</taxon>
        <taxon>Bacilli</taxon>
        <taxon>Bacillales</taxon>
        <taxon>Bacillaceae</taxon>
        <taxon>Lysinibacillus</taxon>
    </lineage>
</organism>
<comment type="similarity">
    <text evidence="1">Belongs to the 'phage' integrase family.</text>
</comment>
<dbReference type="InterPro" id="IPR050808">
    <property type="entry name" value="Phage_Integrase"/>
</dbReference>
<keyword evidence="4" id="KW-0233">DNA recombination</keyword>
<evidence type="ECO:0000256" key="4">
    <source>
        <dbReference type="ARBA" id="ARBA00023172"/>
    </source>
</evidence>
<name>A0A2X0XCL1_9BACI</name>
<dbReference type="InterPro" id="IPR002104">
    <property type="entry name" value="Integrase_catalytic"/>
</dbReference>
<evidence type="ECO:0000256" key="2">
    <source>
        <dbReference type="ARBA" id="ARBA00022908"/>
    </source>
</evidence>
<accession>A0A2X0XCL1</accession>
<keyword evidence="2" id="KW-0229">DNA integration</keyword>
<evidence type="ECO:0000259" key="6">
    <source>
        <dbReference type="PROSITE" id="PS51898"/>
    </source>
</evidence>
<dbReference type="PANTHER" id="PTHR30629:SF2">
    <property type="entry name" value="PROPHAGE INTEGRASE INTS-RELATED"/>
    <property type="match status" value="1"/>
</dbReference>
<sequence>MASFVKRGKTWQYTVSHYIDGKPSHIRKGGFRTKPEAVAAAKEVEYQLTKGHVTITKNTAFSEYFKNWVELYKVGKHKTTYTRYMNSVDRVKEYFKDIPIQKITSNEYQKFLNEYGVGKSRETVRKLNTHIRSCVRDAIEEGYISVDFTRKAEFNATKSAKKSEEKHLDFDESIRLYETLLSNVSKESMSSYLLLLGLVSGLRFGELVGLTFDKFDFEANTLKVEQSWDYKDGTGFGPLKNEQSKRTISIDDVVMSKFEELFKILPDHPFDLVFFSRISKVSVLSNEGVNKALKNILLQLNIKPISVHGLRHTHASILLYQGASINSVSERLGHSDIQTTQDHYAHVLKEMKERDEKIAVNMFKKHKEDLV</sequence>
<dbReference type="PANTHER" id="PTHR30629">
    <property type="entry name" value="PROPHAGE INTEGRASE"/>
    <property type="match status" value="1"/>
</dbReference>
<evidence type="ECO:0000313" key="8">
    <source>
        <dbReference type="EMBL" id="SPT95606.1"/>
    </source>
</evidence>
<dbReference type="EMBL" id="UAQE01000001">
    <property type="protein sequence ID" value="SPT95606.1"/>
    <property type="molecule type" value="Genomic_DNA"/>
</dbReference>
<evidence type="ECO:0000256" key="1">
    <source>
        <dbReference type="ARBA" id="ARBA00008857"/>
    </source>
</evidence>
<feature type="domain" description="Core-binding (CB)" evidence="7">
    <location>
        <begin position="59"/>
        <end position="139"/>
    </location>
</feature>